<evidence type="ECO:0000313" key="2">
    <source>
        <dbReference type="EMBL" id="AGO48836.1"/>
    </source>
</evidence>
<reference evidence="3" key="2">
    <citation type="submission" date="2013-03" db="EMBL/GenBank/DDBJ databases">
        <title>The Cellulophaga phages: a novel, diverse, and globally ubiquitous model system.</title>
        <authorList>
            <person name="Holmfeldt K."/>
            <person name="Solonenko N."/>
            <person name="Shah M."/>
            <person name="Corrier K."/>
            <person name="Riemann L."/>
            <person name="VerBerkmoes N.C."/>
            <person name="Sullivan M.B."/>
        </authorList>
    </citation>
    <scope>NUCLEOTIDE SEQUENCE [LARGE SCALE GENOMIC DNA]</scope>
</reference>
<evidence type="ECO:0000256" key="1">
    <source>
        <dbReference type="ARBA" id="ARBA00023186"/>
    </source>
</evidence>
<name>S0A0D6_9CAUD</name>
<protein>
    <submittedName>
        <fullName evidence="2">Chaperonin cpn10</fullName>
    </submittedName>
</protein>
<dbReference type="GO" id="GO:0044183">
    <property type="term" value="F:protein folding chaperone"/>
    <property type="evidence" value="ECO:0007669"/>
    <property type="project" value="InterPro"/>
</dbReference>
<dbReference type="CDD" id="cd00320">
    <property type="entry name" value="cpn10"/>
    <property type="match status" value="1"/>
</dbReference>
<dbReference type="GO" id="GO:0005524">
    <property type="term" value="F:ATP binding"/>
    <property type="evidence" value="ECO:0007669"/>
    <property type="project" value="InterPro"/>
</dbReference>
<dbReference type="Proteomes" id="UP000014727">
    <property type="component" value="Segment"/>
</dbReference>
<dbReference type="EMBL" id="KC821622">
    <property type="protein sequence ID" value="AGO48836.1"/>
    <property type="molecule type" value="Genomic_DNA"/>
</dbReference>
<proteinExistence type="predicted"/>
<keyword evidence="1" id="KW-0143">Chaperone</keyword>
<evidence type="ECO:0000313" key="3">
    <source>
        <dbReference type="Proteomes" id="UP000014727"/>
    </source>
</evidence>
<dbReference type="SUPFAM" id="SSF50129">
    <property type="entry name" value="GroES-like"/>
    <property type="match status" value="1"/>
</dbReference>
<dbReference type="InterPro" id="IPR037124">
    <property type="entry name" value="Chaperonin_GroES_sf"/>
</dbReference>
<dbReference type="Gene3D" id="2.30.33.40">
    <property type="entry name" value="GroES chaperonin"/>
    <property type="match status" value="1"/>
</dbReference>
<accession>S0A0D6</accession>
<dbReference type="InterPro" id="IPR011032">
    <property type="entry name" value="GroES-like_sf"/>
</dbReference>
<keyword evidence="3" id="KW-1185">Reference proteome</keyword>
<dbReference type="GeneID" id="16797357"/>
<gene>
    <name evidence="2" type="ORF">Phi46:3_gp092</name>
</gene>
<dbReference type="RefSeq" id="YP_008241135.1">
    <property type="nucleotide sequence ID" value="NC_021792.1"/>
</dbReference>
<dbReference type="Pfam" id="PF00166">
    <property type="entry name" value="Cpn10"/>
    <property type="match status" value="1"/>
</dbReference>
<reference evidence="2 3" key="1">
    <citation type="journal article" date="2013" name="Proc. Natl. Acad. Sci. U.S.A.">
        <title>Twelve previously unknown phage genera are ubiquitous in global oceans.</title>
        <authorList>
            <person name="Holmfeldt K."/>
            <person name="Solonenko N."/>
            <person name="Shah M."/>
            <person name="Corrier K."/>
            <person name="Riemann L."/>
            <person name="Verberkmoes N.C."/>
            <person name="Sullivan M.B."/>
        </authorList>
    </citation>
    <scope>NUCLEOTIDE SEQUENCE [LARGE SCALE GENOMIC DNA]</scope>
    <source>
        <strain evidence="2">Phi46:3</strain>
    </source>
</reference>
<dbReference type="SMART" id="SM00883">
    <property type="entry name" value="Cpn10"/>
    <property type="match status" value="1"/>
</dbReference>
<dbReference type="KEGG" id="vg:16797357"/>
<dbReference type="OrthoDB" id="8424at10239"/>
<sequence length="200" mass="23154">MKGLNHFIVHIPEKWSQTYKTESGLELHADRRFSLRQVGNTIVKVIETPYNYYGPVKIGDTLFIDVNALSQQSYVIGGELENQHLIDREKKLYKIDSSLIFAYKETDDSEWIGFEESILCKSIKEVKAEKKPSLIYIPEDNKEKTIEGKYIVDVLNPIAESMGIKKGDTIYVEKHLFLDVRLEDKEYVRIRVRDILGLAI</sequence>
<dbReference type="InterPro" id="IPR020818">
    <property type="entry name" value="Chaperonin_GroES"/>
</dbReference>
<organism evidence="2 3">
    <name type="scientific">Cellulophaga phage phi46:3</name>
    <dbReference type="NCBI Taxonomy" id="1327985"/>
    <lineage>
        <taxon>Viruses</taxon>
        <taxon>Duplodnaviria</taxon>
        <taxon>Heunggongvirae</taxon>
        <taxon>Uroviricota</taxon>
        <taxon>Caudoviricetes</taxon>
        <taxon>Pachyviridae</taxon>
        <taxon>Bacelvirus</taxon>
        <taxon>Bacelvirus phi46tres</taxon>
    </lineage>
</organism>